<dbReference type="Proteomes" id="UP001311799">
    <property type="component" value="Unassembled WGS sequence"/>
</dbReference>
<protein>
    <recommendedName>
        <fullName evidence="3">SF-assemblin/beta giardin family protein</fullName>
    </recommendedName>
</protein>
<proteinExistence type="predicted"/>
<name>A0AAV9XZ73_9CRYT</name>
<dbReference type="AlphaFoldDB" id="A0AAV9XZ73"/>
<organism evidence="1 2">
    <name type="scientific">Cryptosporidium xiaoi</name>
    <dbReference type="NCBI Taxonomy" id="659607"/>
    <lineage>
        <taxon>Eukaryota</taxon>
        <taxon>Sar</taxon>
        <taxon>Alveolata</taxon>
        <taxon>Apicomplexa</taxon>
        <taxon>Conoidasida</taxon>
        <taxon>Coccidia</taxon>
        <taxon>Eucoccidiorida</taxon>
        <taxon>Eimeriorina</taxon>
        <taxon>Cryptosporidiidae</taxon>
        <taxon>Cryptosporidium</taxon>
    </lineage>
</organism>
<reference evidence="1 2" key="1">
    <citation type="submission" date="2023-10" db="EMBL/GenBank/DDBJ databases">
        <title>Comparative genomics analysis reveals potential genetic determinants of host preference in Cryptosporidium xiaoi.</title>
        <authorList>
            <person name="Xiao L."/>
            <person name="Li J."/>
        </authorList>
    </citation>
    <scope>NUCLEOTIDE SEQUENCE [LARGE SCALE GENOMIC DNA]</scope>
    <source>
        <strain evidence="1 2">52996</strain>
    </source>
</reference>
<comment type="caution">
    <text evidence="1">The sequence shown here is derived from an EMBL/GenBank/DDBJ whole genome shotgun (WGS) entry which is preliminary data.</text>
</comment>
<sequence>MESYVPGKNKNKITEIVRIQEEVKDEILDCIRERERMMLELQKTTESIGNNMIEETTMKVLHRIELIMNTLEGILCRCELVEAKFTNTKNSSTDNIHIKQINNLNAEFEKIKQELRSYYITIEKVTNIFINADQINNSTIKNINDKISKLSSSKSHLGLHERIKEFSNNFENNSRINLFNPHNQFNNFVTQEFKSIRNAINSTSKSRQEADDSIANAMKEFTETLQNGLKIAVNNSKF</sequence>
<gene>
    <name evidence="1" type="ORF">RS030_81238</name>
</gene>
<dbReference type="EMBL" id="JAWDEY010000036">
    <property type="protein sequence ID" value="KAK6587746.1"/>
    <property type="molecule type" value="Genomic_DNA"/>
</dbReference>
<evidence type="ECO:0000313" key="1">
    <source>
        <dbReference type="EMBL" id="KAK6587746.1"/>
    </source>
</evidence>
<evidence type="ECO:0008006" key="3">
    <source>
        <dbReference type="Google" id="ProtNLM"/>
    </source>
</evidence>
<accession>A0AAV9XZ73</accession>
<evidence type="ECO:0000313" key="2">
    <source>
        <dbReference type="Proteomes" id="UP001311799"/>
    </source>
</evidence>
<keyword evidence="2" id="KW-1185">Reference proteome</keyword>